<sequence>MNSNARKNIIYSLVLFALVVLVYAYRTREGKPEAEELPKSESGKVSFSGKTMGTDYQVTYLDEENRNFQASVDSLLKVFNQSISVYEPTSEINQLNLRDTLLSPSPILVSVLTEADRMYGLTSGALDPTQQAIEKIWTFSPSGARLQDSTDVGKVLSMVGLKKVIVTDTLIRKTNSGIFLDFSRSGKGYAVDLIAGLLERKGIKNYLIQIGGENLAKGLNEKDELWKIGLLYLADSMGKKAEGVVALQDKAISTTGNFEQFYTKDSVRLSFTLDPRTGYPVTHGLLGATVIGPDAKTADAMADALMVLGWREAVRLDSSRTDLEMLLIYNEKGGKLKQYVSPELTRYLSFQVK</sequence>
<dbReference type="Gene3D" id="3.10.520.10">
    <property type="entry name" value="ApbE-like domains"/>
    <property type="match status" value="1"/>
</dbReference>
<dbReference type="Pfam" id="PF02424">
    <property type="entry name" value="ApbE"/>
    <property type="match status" value="1"/>
</dbReference>
<keyword evidence="7 10" id="KW-0460">Magnesium</keyword>
<dbReference type="RefSeq" id="WP_119476145.1">
    <property type="nucleotide sequence ID" value="NZ_QXML01000001.1"/>
</dbReference>
<dbReference type="SUPFAM" id="SSF143631">
    <property type="entry name" value="ApbE-like"/>
    <property type="match status" value="1"/>
</dbReference>
<evidence type="ECO:0000313" key="12">
    <source>
        <dbReference type="EMBL" id="RIW18668.1"/>
    </source>
</evidence>
<gene>
    <name evidence="12" type="ORF">D0X99_03010</name>
</gene>
<dbReference type="EMBL" id="QXML01000001">
    <property type="protein sequence ID" value="RIW18668.1"/>
    <property type="molecule type" value="Genomic_DNA"/>
</dbReference>
<dbReference type="EC" id="2.7.1.180" evidence="1 10"/>
<dbReference type="AlphaFoldDB" id="A0A418PX01"/>
<evidence type="ECO:0000256" key="6">
    <source>
        <dbReference type="ARBA" id="ARBA00022827"/>
    </source>
</evidence>
<comment type="cofactor">
    <cofactor evidence="11">
        <name>Mg(2+)</name>
        <dbReference type="ChEBI" id="CHEBI:18420"/>
    </cofactor>
    <cofactor evidence="11">
        <name>Mn(2+)</name>
        <dbReference type="ChEBI" id="CHEBI:29035"/>
    </cofactor>
    <text evidence="11">Magnesium. Can also use manganese.</text>
</comment>
<proteinExistence type="inferred from homology"/>
<accession>A0A418PX01</accession>
<feature type="binding site" evidence="11">
    <location>
        <position position="299"/>
    </location>
    <ligand>
        <name>Mg(2+)</name>
        <dbReference type="ChEBI" id="CHEBI:18420"/>
    </ligand>
</feature>
<evidence type="ECO:0000256" key="4">
    <source>
        <dbReference type="ARBA" id="ARBA00022679"/>
    </source>
</evidence>
<organism evidence="12 13">
    <name type="scientific">Algoriphagus lacus</name>
    <dbReference type="NCBI Taxonomy" id="2056311"/>
    <lineage>
        <taxon>Bacteria</taxon>
        <taxon>Pseudomonadati</taxon>
        <taxon>Bacteroidota</taxon>
        <taxon>Cytophagia</taxon>
        <taxon>Cytophagales</taxon>
        <taxon>Cyclobacteriaceae</taxon>
        <taxon>Algoriphagus</taxon>
    </lineage>
</organism>
<evidence type="ECO:0000256" key="5">
    <source>
        <dbReference type="ARBA" id="ARBA00022723"/>
    </source>
</evidence>
<dbReference type="PIRSF" id="PIRSF006268">
    <property type="entry name" value="ApbE"/>
    <property type="match status" value="1"/>
</dbReference>
<reference evidence="12 13" key="1">
    <citation type="submission" date="2018-09" db="EMBL/GenBank/DDBJ databases">
        <authorList>
            <person name="Wang X."/>
            <person name="Du Z."/>
        </authorList>
    </citation>
    <scope>NUCLEOTIDE SEQUENCE [LARGE SCALE GENOMIC DNA]</scope>
    <source>
        <strain evidence="12 13">N3</strain>
    </source>
</reference>
<evidence type="ECO:0000256" key="10">
    <source>
        <dbReference type="PIRNR" id="PIRNR006268"/>
    </source>
</evidence>
<dbReference type="PANTHER" id="PTHR30040">
    <property type="entry name" value="THIAMINE BIOSYNTHESIS LIPOPROTEIN APBE"/>
    <property type="match status" value="1"/>
</dbReference>
<dbReference type="Proteomes" id="UP000283522">
    <property type="component" value="Unassembled WGS sequence"/>
</dbReference>
<protein>
    <recommendedName>
        <fullName evidence="2 10">FAD:protein FMN transferase</fullName>
        <ecNumber evidence="1 10">2.7.1.180</ecNumber>
    </recommendedName>
    <alternativeName>
        <fullName evidence="8 10">Flavin transferase</fullName>
    </alternativeName>
</protein>
<keyword evidence="3 10" id="KW-0285">Flavoprotein</keyword>
<evidence type="ECO:0000256" key="3">
    <source>
        <dbReference type="ARBA" id="ARBA00022630"/>
    </source>
</evidence>
<dbReference type="GO" id="GO:0016740">
    <property type="term" value="F:transferase activity"/>
    <property type="evidence" value="ECO:0007669"/>
    <property type="project" value="UniProtKB-UniRule"/>
</dbReference>
<keyword evidence="4 10" id="KW-0808">Transferase</keyword>
<dbReference type="GO" id="GO:0046872">
    <property type="term" value="F:metal ion binding"/>
    <property type="evidence" value="ECO:0007669"/>
    <property type="project" value="UniProtKB-UniRule"/>
</dbReference>
<evidence type="ECO:0000256" key="11">
    <source>
        <dbReference type="PIRSR" id="PIRSR006268-2"/>
    </source>
</evidence>
<evidence type="ECO:0000256" key="8">
    <source>
        <dbReference type="ARBA" id="ARBA00031306"/>
    </source>
</evidence>
<name>A0A418PX01_9BACT</name>
<keyword evidence="5 10" id="KW-0479">Metal-binding</keyword>
<dbReference type="PANTHER" id="PTHR30040:SF2">
    <property type="entry name" value="FAD:PROTEIN FMN TRANSFERASE"/>
    <property type="match status" value="1"/>
</dbReference>
<evidence type="ECO:0000256" key="1">
    <source>
        <dbReference type="ARBA" id="ARBA00011955"/>
    </source>
</evidence>
<evidence type="ECO:0000256" key="2">
    <source>
        <dbReference type="ARBA" id="ARBA00016337"/>
    </source>
</evidence>
<evidence type="ECO:0000313" key="13">
    <source>
        <dbReference type="Proteomes" id="UP000283522"/>
    </source>
</evidence>
<keyword evidence="13" id="KW-1185">Reference proteome</keyword>
<comment type="similarity">
    <text evidence="10">Belongs to the ApbE family.</text>
</comment>
<dbReference type="OrthoDB" id="9778595at2"/>
<comment type="catalytic activity">
    <reaction evidence="9 10">
        <text>L-threonyl-[protein] + FAD = FMN-L-threonyl-[protein] + AMP + H(+)</text>
        <dbReference type="Rhea" id="RHEA:36847"/>
        <dbReference type="Rhea" id="RHEA-COMP:11060"/>
        <dbReference type="Rhea" id="RHEA-COMP:11061"/>
        <dbReference type="ChEBI" id="CHEBI:15378"/>
        <dbReference type="ChEBI" id="CHEBI:30013"/>
        <dbReference type="ChEBI" id="CHEBI:57692"/>
        <dbReference type="ChEBI" id="CHEBI:74257"/>
        <dbReference type="ChEBI" id="CHEBI:456215"/>
        <dbReference type="EC" id="2.7.1.180"/>
    </reaction>
</comment>
<keyword evidence="6 10" id="KW-0274">FAD</keyword>
<evidence type="ECO:0000256" key="9">
    <source>
        <dbReference type="ARBA" id="ARBA00048540"/>
    </source>
</evidence>
<comment type="caution">
    <text evidence="12">The sequence shown here is derived from an EMBL/GenBank/DDBJ whole genome shotgun (WGS) entry which is preliminary data.</text>
</comment>
<dbReference type="InterPro" id="IPR003374">
    <property type="entry name" value="ApbE-like_sf"/>
</dbReference>
<dbReference type="InterPro" id="IPR024932">
    <property type="entry name" value="ApbE"/>
</dbReference>
<evidence type="ECO:0000256" key="7">
    <source>
        <dbReference type="ARBA" id="ARBA00022842"/>
    </source>
</evidence>